<accession>A0A2Z5V379</accession>
<dbReference type="KEGG" id="rvi:RVIR1_04190"/>
<organism evidence="1 2">
    <name type="scientific">Candidatus Rickettsiella viridis</name>
    <dbReference type="NCBI Taxonomy" id="676208"/>
    <lineage>
        <taxon>Bacteria</taxon>
        <taxon>Pseudomonadati</taxon>
        <taxon>Pseudomonadota</taxon>
        <taxon>Gammaproteobacteria</taxon>
        <taxon>Legionellales</taxon>
        <taxon>Coxiellaceae</taxon>
        <taxon>Rickettsiella</taxon>
    </lineage>
</organism>
<dbReference type="PANTHER" id="PTHR42855:SF1">
    <property type="entry name" value="ABC TRANSPORTER DOMAIN-CONTAINING PROTEIN"/>
    <property type="match status" value="1"/>
</dbReference>
<proteinExistence type="predicted"/>
<dbReference type="GO" id="GO:0005524">
    <property type="term" value="F:ATP binding"/>
    <property type="evidence" value="ECO:0007669"/>
    <property type="project" value="UniProtKB-KW"/>
</dbReference>
<keyword evidence="1" id="KW-0067">ATP-binding</keyword>
<keyword evidence="2" id="KW-1185">Reference proteome</keyword>
<evidence type="ECO:0000313" key="2">
    <source>
        <dbReference type="Proteomes" id="UP000282483"/>
    </source>
</evidence>
<dbReference type="InterPro" id="IPR027417">
    <property type="entry name" value="P-loop_NTPase"/>
</dbReference>
<dbReference type="Gene3D" id="3.40.50.300">
    <property type="entry name" value="P-loop containing nucleotide triphosphate hydrolases"/>
    <property type="match status" value="1"/>
</dbReference>
<name>A0A2Z5V379_9COXI</name>
<dbReference type="InterPro" id="IPR051309">
    <property type="entry name" value="ABCF_ATPase"/>
</dbReference>
<dbReference type="AlphaFoldDB" id="A0A2Z5V379"/>
<dbReference type="SUPFAM" id="SSF52540">
    <property type="entry name" value="P-loop containing nucleoside triphosphate hydrolases"/>
    <property type="match status" value="1"/>
</dbReference>
<dbReference type="EMBL" id="AP018005">
    <property type="protein sequence ID" value="BBB14932.1"/>
    <property type="molecule type" value="Genomic_DNA"/>
</dbReference>
<dbReference type="PANTHER" id="PTHR42855">
    <property type="entry name" value="ABC TRANSPORTER ATP-BINDING SUBUNIT"/>
    <property type="match status" value="1"/>
</dbReference>
<dbReference type="RefSeq" id="WP_126322439.1">
    <property type="nucleotide sequence ID" value="NZ_AP018005.1"/>
</dbReference>
<evidence type="ECO:0000313" key="1">
    <source>
        <dbReference type="EMBL" id="BBB14932.1"/>
    </source>
</evidence>
<sequence>MIFEPTNHLDTEASDALATALRNYTGTLLFVSHDRYFINKIANRVLFISHNKKLQDVKQLDAIYYD</sequence>
<protein>
    <submittedName>
        <fullName evidence="1">Transporter fused subunits of ABC superfamily: ATP-binding components</fullName>
    </submittedName>
</protein>
<reference evidence="1 2" key="1">
    <citation type="submission" date="2017-03" db="EMBL/GenBank/DDBJ databases">
        <title>The genome sequence of Candidatus Rickettsiella viridis.</title>
        <authorList>
            <person name="Nikoh N."/>
            <person name="Tsuchida T."/>
            <person name="Yamaguchi K."/>
            <person name="Maeda T."/>
            <person name="Shigenobu S."/>
            <person name="Fukatsu T."/>
        </authorList>
    </citation>
    <scope>NUCLEOTIDE SEQUENCE [LARGE SCALE GENOMIC DNA]</scope>
    <source>
        <strain evidence="1 2">Ap-RA04</strain>
    </source>
</reference>
<dbReference type="Proteomes" id="UP000282483">
    <property type="component" value="Chromosome"/>
</dbReference>
<keyword evidence="1" id="KW-0547">Nucleotide-binding</keyword>
<dbReference type="OrthoDB" id="9808609at2"/>
<gene>
    <name evidence="1" type="ORF">RVIR1_04190</name>
</gene>